<protein>
    <recommendedName>
        <fullName evidence="4">Release factor glutamine methyltransferase</fullName>
        <shortName evidence="4">RF MTase</shortName>
        <ecNumber evidence="4">2.1.1.297</ecNumber>
    </recommendedName>
    <alternativeName>
        <fullName evidence="4">N5-glutamine methyltransferase PrmC</fullName>
    </alternativeName>
    <alternativeName>
        <fullName evidence="4">Protein-(glutamine-N5) MTase PrmC</fullName>
    </alternativeName>
    <alternativeName>
        <fullName evidence="4">Protein-glutamine N-methyltransferase PrmC</fullName>
    </alternativeName>
</protein>
<organism evidence="7 8">
    <name type="scientific">Alkalimonas collagenimarina</name>
    <dbReference type="NCBI Taxonomy" id="400390"/>
    <lineage>
        <taxon>Bacteria</taxon>
        <taxon>Pseudomonadati</taxon>
        <taxon>Pseudomonadota</taxon>
        <taxon>Gammaproteobacteria</taxon>
        <taxon>Alkalimonas</taxon>
    </lineage>
</organism>
<dbReference type="SUPFAM" id="SSF53335">
    <property type="entry name" value="S-adenosyl-L-methionine-dependent methyltransferases"/>
    <property type="match status" value="1"/>
</dbReference>
<dbReference type="CDD" id="cd02440">
    <property type="entry name" value="AdoMet_MTases"/>
    <property type="match status" value="1"/>
</dbReference>
<dbReference type="PROSITE" id="PS00092">
    <property type="entry name" value="N6_MTASE"/>
    <property type="match status" value="1"/>
</dbReference>
<dbReference type="NCBIfam" id="TIGR03534">
    <property type="entry name" value="RF_mod_PrmC"/>
    <property type="match status" value="1"/>
</dbReference>
<dbReference type="InterPro" id="IPR029063">
    <property type="entry name" value="SAM-dependent_MTases_sf"/>
</dbReference>
<dbReference type="NCBIfam" id="TIGR00536">
    <property type="entry name" value="hemK_fam"/>
    <property type="match status" value="1"/>
</dbReference>
<comment type="caution">
    <text evidence="7">The sequence shown here is derived from an EMBL/GenBank/DDBJ whole genome shotgun (WGS) entry which is preliminary data.</text>
</comment>
<name>A0ABT9GWW0_9GAMM</name>
<feature type="binding site" evidence="4">
    <location>
        <begin position="188"/>
        <end position="191"/>
    </location>
    <ligand>
        <name>substrate</name>
    </ligand>
</feature>
<feature type="binding site" evidence="4">
    <location>
        <begin position="120"/>
        <end position="124"/>
    </location>
    <ligand>
        <name>S-adenosyl-L-methionine</name>
        <dbReference type="ChEBI" id="CHEBI:59789"/>
    </ligand>
</feature>
<dbReference type="Proteomes" id="UP001231616">
    <property type="component" value="Unassembled WGS sequence"/>
</dbReference>
<dbReference type="InterPro" id="IPR002052">
    <property type="entry name" value="DNA_methylase_N6_adenine_CS"/>
</dbReference>
<sequence>MSICITAWLLQAKQQLAAVTHEANVEAKYCCSFVLQQSNTYLYTHGDQQLTPEQLLQLQTIMQRRLTGEPLAYILRQWHFWDFELEVAPATLIPRADTEVLVEKALALVGPDPAHIVDLGTGTGAIALALAKERPDCQVTGLDRQMDAVDLAIRNAERLQLRNCRFLYSDWCTALVGSEQSVDLIVSNPPYIDVTDPHLACGDVRFEPASALVAANEGLADIQQIISQCTGYLRSGGWLVLEHGYQQAEQVASLLTQAGFAQVESEKDYGGQWRISFGRWH</sequence>
<evidence type="ECO:0000256" key="1">
    <source>
        <dbReference type="ARBA" id="ARBA00022603"/>
    </source>
</evidence>
<gene>
    <name evidence="4 7" type="primary">prmC</name>
    <name evidence="7" type="ORF">Q3O60_05025</name>
</gene>
<evidence type="ECO:0000256" key="3">
    <source>
        <dbReference type="ARBA" id="ARBA00022691"/>
    </source>
</evidence>
<dbReference type="EC" id="2.1.1.297" evidence="4"/>
<reference evidence="7 8" key="1">
    <citation type="submission" date="2023-08" db="EMBL/GenBank/DDBJ databases">
        <authorList>
            <person name="Joshi A."/>
            <person name="Thite S."/>
        </authorList>
    </citation>
    <scope>NUCLEOTIDE SEQUENCE [LARGE SCALE GENOMIC DNA]</scope>
    <source>
        <strain evidence="7 8">AC40</strain>
    </source>
</reference>
<dbReference type="Pfam" id="PF13847">
    <property type="entry name" value="Methyltransf_31"/>
    <property type="match status" value="1"/>
</dbReference>
<evidence type="ECO:0000256" key="4">
    <source>
        <dbReference type="HAMAP-Rule" id="MF_02126"/>
    </source>
</evidence>
<proteinExistence type="inferred from homology"/>
<dbReference type="EMBL" id="JAUZVZ010000005">
    <property type="protein sequence ID" value="MDP4535547.1"/>
    <property type="molecule type" value="Genomic_DNA"/>
</dbReference>
<feature type="domain" description="Methyltransferase" evidence="5">
    <location>
        <begin position="115"/>
        <end position="251"/>
    </location>
</feature>
<accession>A0ABT9GWW0</accession>
<feature type="binding site" evidence="4">
    <location>
        <position position="171"/>
    </location>
    <ligand>
        <name>S-adenosyl-L-methionine</name>
        <dbReference type="ChEBI" id="CHEBI:59789"/>
    </ligand>
</feature>
<evidence type="ECO:0000313" key="7">
    <source>
        <dbReference type="EMBL" id="MDP4535547.1"/>
    </source>
</evidence>
<dbReference type="InterPro" id="IPR004556">
    <property type="entry name" value="HemK-like"/>
</dbReference>
<keyword evidence="1 4" id="KW-0489">Methyltransferase</keyword>
<comment type="function">
    <text evidence="4">Methylates the class 1 translation termination release factors RF1/PrfA and RF2/PrfB on the glutamine residue of the universally conserved GGQ motif.</text>
</comment>
<dbReference type="HAMAP" id="MF_02126">
    <property type="entry name" value="RF_methyltr_PrmC"/>
    <property type="match status" value="1"/>
</dbReference>
<evidence type="ECO:0000256" key="2">
    <source>
        <dbReference type="ARBA" id="ARBA00022679"/>
    </source>
</evidence>
<dbReference type="Gene3D" id="3.40.50.150">
    <property type="entry name" value="Vaccinia Virus protein VP39"/>
    <property type="match status" value="1"/>
</dbReference>
<feature type="binding site" evidence="4">
    <location>
        <position position="188"/>
    </location>
    <ligand>
        <name>S-adenosyl-L-methionine</name>
        <dbReference type="ChEBI" id="CHEBI:59789"/>
    </ligand>
</feature>
<dbReference type="Pfam" id="PF17827">
    <property type="entry name" value="PrmC_N"/>
    <property type="match status" value="1"/>
</dbReference>
<comment type="similarity">
    <text evidence="4">Belongs to the protein N5-glutamine methyltransferase family. PrmC subfamily.</text>
</comment>
<dbReference type="GO" id="GO:0102559">
    <property type="term" value="F:peptide chain release factor N(5)-glutamine methyltransferase activity"/>
    <property type="evidence" value="ECO:0007669"/>
    <property type="project" value="UniProtKB-EC"/>
</dbReference>
<evidence type="ECO:0000259" key="5">
    <source>
        <dbReference type="Pfam" id="PF13847"/>
    </source>
</evidence>
<evidence type="ECO:0000313" key="8">
    <source>
        <dbReference type="Proteomes" id="UP001231616"/>
    </source>
</evidence>
<feature type="binding site" evidence="4">
    <location>
        <position position="143"/>
    </location>
    <ligand>
        <name>S-adenosyl-L-methionine</name>
        <dbReference type="ChEBI" id="CHEBI:59789"/>
    </ligand>
</feature>
<dbReference type="PANTHER" id="PTHR18895">
    <property type="entry name" value="HEMK METHYLTRANSFERASE"/>
    <property type="match status" value="1"/>
</dbReference>
<keyword evidence="8" id="KW-1185">Reference proteome</keyword>
<dbReference type="InterPro" id="IPR019874">
    <property type="entry name" value="RF_methyltr_PrmC"/>
</dbReference>
<dbReference type="GO" id="GO:0032259">
    <property type="term" value="P:methylation"/>
    <property type="evidence" value="ECO:0007669"/>
    <property type="project" value="UniProtKB-KW"/>
</dbReference>
<dbReference type="InterPro" id="IPR050320">
    <property type="entry name" value="N5-glutamine_MTase"/>
</dbReference>
<dbReference type="Gene3D" id="1.10.8.10">
    <property type="entry name" value="DNA helicase RuvA subunit, C-terminal domain"/>
    <property type="match status" value="1"/>
</dbReference>
<comment type="catalytic activity">
    <reaction evidence="4">
        <text>L-glutaminyl-[peptide chain release factor] + S-adenosyl-L-methionine = N(5)-methyl-L-glutaminyl-[peptide chain release factor] + S-adenosyl-L-homocysteine + H(+)</text>
        <dbReference type="Rhea" id="RHEA:42896"/>
        <dbReference type="Rhea" id="RHEA-COMP:10271"/>
        <dbReference type="Rhea" id="RHEA-COMP:10272"/>
        <dbReference type="ChEBI" id="CHEBI:15378"/>
        <dbReference type="ChEBI" id="CHEBI:30011"/>
        <dbReference type="ChEBI" id="CHEBI:57856"/>
        <dbReference type="ChEBI" id="CHEBI:59789"/>
        <dbReference type="ChEBI" id="CHEBI:61891"/>
        <dbReference type="EC" id="2.1.1.297"/>
    </reaction>
</comment>
<dbReference type="InterPro" id="IPR025714">
    <property type="entry name" value="Methyltranfer_dom"/>
</dbReference>
<dbReference type="RefSeq" id="WP_305892810.1">
    <property type="nucleotide sequence ID" value="NZ_JAUZVZ010000005.1"/>
</dbReference>
<feature type="domain" description="Release factor glutamine methyltransferase N-terminal" evidence="6">
    <location>
        <begin position="8"/>
        <end position="75"/>
    </location>
</feature>
<dbReference type="InterPro" id="IPR040758">
    <property type="entry name" value="PrmC_N"/>
</dbReference>
<dbReference type="PANTHER" id="PTHR18895:SF74">
    <property type="entry name" value="MTRF1L RELEASE FACTOR GLUTAMINE METHYLTRANSFERASE"/>
    <property type="match status" value="1"/>
</dbReference>
<keyword evidence="3 4" id="KW-0949">S-adenosyl-L-methionine</keyword>
<evidence type="ECO:0000259" key="6">
    <source>
        <dbReference type="Pfam" id="PF17827"/>
    </source>
</evidence>
<keyword evidence="2 4" id="KW-0808">Transferase</keyword>